<dbReference type="EMBL" id="JAHRIQ010047394">
    <property type="protein sequence ID" value="MEQ2236470.1"/>
    <property type="molecule type" value="Genomic_DNA"/>
</dbReference>
<comment type="caution">
    <text evidence="1">The sequence shown here is derived from an EMBL/GenBank/DDBJ whole genome shotgun (WGS) entry which is preliminary data.</text>
</comment>
<evidence type="ECO:0000313" key="1">
    <source>
        <dbReference type="EMBL" id="MEQ2236470.1"/>
    </source>
</evidence>
<evidence type="ECO:0000313" key="2">
    <source>
        <dbReference type="Proteomes" id="UP001482620"/>
    </source>
</evidence>
<proteinExistence type="predicted"/>
<organism evidence="1 2">
    <name type="scientific">Ilyodon furcidens</name>
    <name type="common">goldbreast splitfin</name>
    <dbReference type="NCBI Taxonomy" id="33524"/>
    <lineage>
        <taxon>Eukaryota</taxon>
        <taxon>Metazoa</taxon>
        <taxon>Chordata</taxon>
        <taxon>Craniata</taxon>
        <taxon>Vertebrata</taxon>
        <taxon>Euteleostomi</taxon>
        <taxon>Actinopterygii</taxon>
        <taxon>Neopterygii</taxon>
        <taxon>Teleostei</taxon>
        <taxon>Neoteleostei</taxon>
        <taxon>Acanthomorphata</taxon>
        <taxon>Ovalentaria</taxon>
        <taxon>Atherinomorphae</taxon>
        <taxon>Cyprinodontiformes</taxon>
        <taxon>Goodeidae</taxon>
        <taxon>Ilyodon</taxon>
    </lineage>
</organism>
<keyword evidence="2" id="KW-1185">Reference proteome</keyword>
<gene>
    <name evidence="1" type="ORF">ILYODFUR_013106</name>
</gene>
<sequence length="103" mass="11513">MCFRCEVLYDYSGSYFSHTLAHFYLVFVSGGFCQLWRKKEGVFNAPGIHSLFSTCPRGWKAAESSNTDTLPHALHGKNSEIKGFVCTNCKHSSPFVNLANKEG</sequence>
<accession>A0ABV0TU78</accession>
<name>A0ABV0TU78_9TELE</name>
<reference evidence="1 2" key="1">
    <citation type="submission" date="2021-06" db="EMBL/GenBank/DDBJ databases">
        <authorList>
            <person name="Palmer J.M."/>
        </authorList>
    </citation>
    <scope>NUCLEOTIDE SEQUENCE [LARGE SCALE GENOMIC DNA]</scope>
    <source>
        <strain evidence="2">if_2019</strain>
        <tissue evidence="1">Muscle</tissue>
    </source>
</reference>
<dbReference type="Proteomes" id="UP001482620">
    <property type="component" value="Unassembled WGS sequence"/>
</dbReference>
<protein>
    <submittedName>
        <fullName evidence="1">Uncharacterized protein</fullName>
    </submittedName>
</protein>